<dbReference type="AlphaFoldDB" id="A0A3L7JC48"/>
<sequence>MKDAMAEYPFLKGVPSYTDDYSLPKAFAYKARNAFRFARDRSKAKLHAVSGSGPSTVAPTDLICLCTARNEMRFLPSFLKHYRSLGVDRFVFVDDGSEDGSVEFLSGQADVDLYTSKLRFAEARRGRLWREQLALSYGFDRWYINVDSDEYLIPPCNGKMDFKTYLRRIFGLNKRRIIAPMIDLYPIGSLSHAKFDAGSGGYPWDVADHFDRDGYRYERSESGNISIYGGPRHRVFGVNAKLTKYPVLWWDSDTSLRKSIHAPDPSWRNSPTEWGVLLHFKIFSDLKQQVAAVVENRQHYDGASIYKQMQDQMDTAMPESFEYNGSVHLKDMETLRSSGFLVSALDRGKDRTS</sequence>
<reference evidence="1 2" key="1">
    <citation type="submission" date="2018-10" db="EMBL/GenBank/DDBJ databases">
        <title>Notoacmeibacter sp. M2BS9Y-3-1, whole genome shotgun sequence.</title>
        <authorList>
            <person name="Tuo L."/>
        </authorList>
    </citation>
    <scope>NUCLEOTIDE SEQUENCE [LARGE SCALE GENOMIC DNA]</scope>
    <source>
        <strain evidence="1 2">M2BS9Y-3-1</strain>
    </source>
</reference>
<evidence type="ECO:0000313" key="2">
    <source>
        <dbReference type="Proteomes" id="UP000281094"/>
    </source>
</evidence>
<gene>
    <name evidence="1" type="ORF">D8780_08905</name>
</gene>
<name>A0A3L7JC48_9HYPH</name>
<proteinExistence type="predicted"/>
<dbReference type="Proteomes" id="UP000281094">
    <property type="component" value="Unassembled WGS sequence"/>
</dbReference>
<keyword evidence="2" id="KW-1185">Reference proteome</keyword>
<dbReference type="Pfam" id="PF13704">
    <property type="entry name" value="Glyco_tranf_2_4"/>
    <property type="match status" value="1"/>
</dbReference>
<comment type="caution">
    <text evidence="1">The sequence shown here is derived from an EMBL/GenBank/DDBJ whole genome shotgun (WGS) entry which is preliminary data.</text>
</comment>
<dbReference type="EMBL" id="RCWN01000001">
    <property type="protein sequence ID" value="RLQ88307.1"/>
    <property type="molecule type" value="Genomic_DNA"/>
</dbReference>
<accession>A0A3L7JC48</accession>
<protein>
    <submittedName>
        <fullName evidence="1">Glycosyltransferase family 2 protein</fullName>
    </submittedName>
</protein>
<keyword evidence="1" id="KW-0808">Transferase</keyword>
<organism evidence="1 2">
    <name type="scientific">Notoacmeibacter ruber</name>
    <dbReference type="NCBI Taxonomy" id="2670375"/>
    <lineage>
        <taxon>Bacteria</taxon>
        <taxon>Pseudomonadati</taxon>
        <taxon>Pseudomonadota</taxon>
        <taxon>Alphaproteobacteria</taxon>
        <taxon>Hyphomicrobiales</taxon>
        <taxon>Notoacmeibacteraceae</taxon>
        <taxon>Notoacmeibacter</taxon>
    </lineage>
</organism>
<evidence type="ECO:0000313" key="1">
    <source>
        <dbReference type="EMBL" id="RLQ88307.1"/>
    </source>
</evidence>
<dbReference type="GO" id="GO:0016740">
    <property type="term" value="F:transferase activity"/>
    <property type="evidence" value="ECO:0007669"/>
    <property type="project" value="UniProtKB-KW"/>
</dbReference>